<dbReference type="GO" id="GO:0005634">
    <property type="term" value="C:nucleus"/>
    <property type="evidence" value="ECO:0007669"/>
    <property type="project" value="TreeGrafter"/>
</dbReference>
<feature type="domain" description="Protein NO VEIN C-terminal" evidence="2">
    <location>
        <begin position="2522"/>
        <end position="2608"/>
    </location>
</feature>
<dbReference type="Gene3D" id="3.30.565.10">
    <property type="entry name" value="Histidine kinase-like ATPase, C-terminal domain"/>
    <property type="match status" value="1"/>
</dbReference>
<name>A0A2U1QB84_ARTAN</name>
<dbReference type="Proteomes" id="UP000245207">
    <property type="component" value="Unassembled WGS sequence"/>
</dbReference>
<dbReference type="InterPro" id="IPR024975">
    <property type="entry name" value="NOV_C"/>
</dbReference>
<dbReference type="NCBIfam" id="NF047352">
    <property type="entry name" value="P_loop_sacsin"/>
    <property type="match status" value="1"/>
</dbReference>
<accession>A0A2U1QB84</accession>
<dbReference type="PANTHER" id="PTHR32387">
    <property type="entry name" value="WU:FJ29H11"/>
    <property type="match status" value="1"/>
</dbReference>
<feature type="domain" description="Sacsin/Nov" evidence="3">
    <location>
        <begin position="1110"/>
        <end position="1297"/>
    </location>
</feature>
<dbReference type="PANTHER" id="PTHR32387:SF16">
    <property type="entry name" value="HISTIDINE KINASE_HSP90-LIKE ATPASE SUPERFAMILY"/>
    <property type="match status" value="1"/>
</dbReference>
<organism evidence="4 5">
    <name type="scientific">Artemisia annua</name>
    <name type="common">Sweet wormwood</name>
    <dbReference type="NCBI Taxonomy" id="35608"/>
    <lineage>
        <taxon>Eukaryota</taxon>
        <taxon>Viridiplantae</taxon>
        <taxon>Streptophyta</taxon>
        <taxon>Embryophyta</taxon>
        <taxon>Tracheophyta</taxon>
        <taxon>Spermatophyta</taxon>
        <taxon>Magnoliopsida</taxon>
        <taxon>eudicotyledons</taxon>
        <taxon>Gunneridae</taxon>
        <taxon>Pentapetalae</taxon>
        <taxon>asterids</taxon>
        <taxon>campanulids</taxon>
        <taxon>Asterales</taxon>
        <taxon>Asteraceae</taxon>
        <taxon>Asteroideae</taxon>
        <taxon>Anthemideae</taxon>
        <taxon>Artemisiinae</taxon>
        <taxon>Artemisia</taxon>
    </lineage>
</organism>
<sequence length="2625" mass="294602">MYGHNRWQGGTSRNAESQITVIDAAVKKAHTDLLAAGESVTAWRVSQAALVMLNADSFESLGCCMQYVPSLYRIIITEAKVNSFINCFVAVQKITSLHDLVLAICENEGIKRFEELELGPILKHPLVVHYFSIGPDVTEICMITTEQIVAYLIILTLRRKNTIIVDDLLEFIAKKRKKNRENLCIRIQSLGRSEGNILKKCCDRLDVNSLINDNKQDDGDTANKAANNKNDDAQAASTSDPSAAAASQIPRTWLDAEMDCSLTHDIKSCNDHGALLKGKQVSEINYCTKYAIHKTPKWVAGTMFNPELFSVDVVTGYIDGNAVDGHTWGFIKMWKKSCEDENVVEAYEKMLDFYDGQMKPKRKTKAVNRMISSYPYVGLLNVAIASIKFGLWDRMSSVPGGNSKEELANTNFTTCALKKDILVASKHVSEIRAVLRFCLYYLFCIQISQIHVKMLTLFLFFADSSMKFSMLHCNDHGASLKGKQVSEISYCTKYAIHKTPKWVTGTMFNPELFSVDVVTGYIDGNAVDGHTWGFIKMWKKSCGDENVVEAYEKMLDFYHGQMKPKRKTKAVNRMISSYPYVGLLNVAIASIKFGLWDRMSSVPGGNSKEGLANTNFTTCALKKDILVASKHVSEIRADITLEDVLTYAKEYFLVSNQVLDNISSYPKKQLVLLREICNLESSLTQHFSVDDFATLGFGDIFTFLGEHISLLPTTWQDCLTVTDKVEKPSFKVCMSQCYLLEFLSEAANSLGEHEALSNLMVSQLLKTQFPSAGLTLLEDEFTTDLLTNLSKNGDHVSSSIVLFSSTLSDFRAEKGFSDTHVGTNDAIELLLKAPMLVDLSLWSCWDYKFAPSLGPLVGWLLSNVTTKELLCLVTKDGKVLRLDHSATVYSFLESFLHRSSFETAVMLVSLIALYGGERNVPLSLLKFHANNAFEGVPIASRFVLDCLGYIPKEFRRFAAELLVSALGSIIKDAQLAILSECKSKEDHMLVHELGLSLGIVEWLNDNCSCLSESLENKRLSSESKVTASRETNQPSEDGKRDGVMTLTADDGRVQLMLDSEREKNAASIIESIRIEEFGLDPTISISESSILKKQHARLGRALHCLSTELYSQDSHFLLELVQNADDNVYPKHVEPTLTFILQEKSIIVLNNEQGFSAVNIRALCDVGNSTKKTASSGYIGKKGIGFKSVFRVTDAPEIHSNGFHIKFDITDGQIGFVLPTIVPPCDINYFTNLVSFDTSTDQVKSTHDYNTCIVLPLKSKSTETYAEENIKSMFSDLHPSLLLFLHRLQCIKFRDMLNGSFVIMRKQITGNGLINVSIGNNETLTWFVDSRELQANGIRNDVKTTEISVAFALEVSGNGNYIPKLDQQYVFAFLPLRTYGLKFIIQGDFVLPSSREEVDGDSPWNQFLLSELPNLFLSSQRSFCSLSGFKDCPGKGISVFMSYVPLLGEVHGFFASLPRMIISKLCTSNCLLLEGENEKWVPPCRVLRNWNEQVRTLLPDSLIQKHLGLGYLNKDIVLSDSLARALGIESYGPKIFVKMLSSLCRTKDGLTTMGHKWLSSWLNELHSMSIQNTDAFKVGSDVMNTLMKTPFIPLLGGCYISIEVGTIWMSLNGSWENLKAFKRLFSNLRIVDPAIFDGPVTNNLTQMLLKVGVKWLSEHEIVKAHVLPAICDKKSTLNTDLMIEYLSFIMVHLQSSCSECGSEREDIISEVYNKAYILTNHGFALPSEVEIHFGKDFGNHIDISRLISGIDVKWYEVDNTYMMYPPGVSMLSWRNFLKEVGITDFVQTVRVENTVPVSSQVVLTNMMWEKMIIPPGSTITDWESRELVDLLAKVSSSGDYEKCKHLLKVLDEIWDEYYSDKVVAYCNMDGESKAFKSSLVSALGDVQWVVSSVDNRLCYPKDLFYDCDAVCTILGDNASYAVPKIQNEKLLTSIGFKIAVTLHDALSVLEVWKASSFKASISQMSRFYSFIWKQLGSSNETNMAILRSGSFIFVPLTSASSREVVSGVFLSPHEVFWHASMIHPKSESKMLINLYPSLHDFFVNECGVNENPPLLDYLAFLCHLSTEETPSEAAKKVFNVFVMWSDGLKSGALSVEAVEMLKRNLEEKEMKVLPTSRDKWVSLHPSFGFVCWCDDEKLAYEFEESNIINLFCLCELTDQEKAMLQVKVSSFMKALGVPALSEVVTREAIYYGQVNNNYGISLVSWVLPYAQRYIYYRHHEKYLQLRLSGFEKLKRLQIVVVEKLFYKNVIRRSNMTSKKRHDCSCLLQDDILYATRESDSHSIFMELTRFLINGDPELHLANFLHLITTMTKSGSTEEQIETFVLNRQKVPKLAEEEPIWSIQPMTFNTETSTTTRVTKRTVKHSSSTRGNKNWPPSSWQSAPKMQYVAKRVDLKVPSTNQVEILEISTSSNGEGDSVTNVANSSATRGNKNWPPSSWQSAPKMQYVAKRVDLKVPSTNQVKILEISTSSNGEGDSVTNVANRVNVETSLVDQDGPTIFSQNDQLSLGQVNVQQALLTGRRGEEVAFNYYSKKDGTKLVKWVNEASETGLPYDIEVYDHNNRKEYIEVKTTDSASKDWFEISVNEWQFAVKKGESFSIARVALSGDQTAQVAIFKNPVKLCRDDG</sequence>
<evidence type="ECO:0000256" key="1">
    <source>
        <dbReference type="SAM" id="MobiDB-lite"/>
    </source>
</evidence>
<dbReference type="InterPro" id="IPR036890">
    <property type="entry name" value="HATPase_C_sf"/>
</dbReference>
<dbReference type="InterPro" id="IPR052957">
    <property type="entry name" value="Auxin_embryo_med"/>
</dbReference>
<dbReference type="STRING" id="35608.A0A2U1QB84"/>
<dbReference type="InterPro" id="IPR058210">
    <property type="entry name" value="SACS/Nov_dom"/>
</dbReference>
<dbReference type="SUPFAM" id="SSF55874">
    <property type="entry name" value="ATPase domain of HSP90 chaperone/DNA topoisomerase II/histidine kinase"/>
    <property type="match status" value="1"/>
</dbReference>
<keyword evidence="5" id="KW-1185">Reference proteome</keyword>
<dbReference type="Pfam" id="PF13020">
    <property type="entry name" value="NOV_C"/>
    <property type="match status" value="1"/>
</dbReference>
<dbReference type="GO" id="GO:0009793">
    <property type="term" value="P:embryo development ending in seed dormancy"/>
    <property type="evidence" value="ECO:0007669"/>
    <property type="project" value="TreeGrafter"/>
</dbReference>
<proteinExistence type="predicted"/>
<dbReference type="Pfam" id="PF25794">
    <property type="entry name" value="SACS"/>
    <property type="match status" value="1"/>
</dbReference>
<feature type="compositionally biased region" description="Polar residues" evidence="1">
    <location>
        <begin position="1022"/>
        <end position="1035"/>
    </location>
</feature>
<feature type="region of interest" description="Disordered" evidence="1">
    <location>
        <begin position="1021"/>
        <end position="1043"/>
    </location>
</feature>
<comment type="caution">
    <text evidence="4">The sequence shown here is derived from an EMBL/GenBank/DDBJ whole genome shotgun (WGS) entry which is preliminary data.</text>
</comment>
<feature type="region of interest" description="Disordered" evidence="1">
    <location>
        <begin position="216"/>
        <end position="245"/>
    </location>
</feature>
<dbReference type="GO" id="GO:0010305">
    <property type="term" value="P:leaf vascular tissue pattern formation"/>
    <property type="evidence" value="ECO:0007669"/>
    <property type="project" value="TreeGrafter"/>
</dbReference>
<evidence type="ECO:0000259" key="2">
    <source>
        <dbReference type="Pfam" id="PF13020"/>
    </source>
</evidence>
<feature type="compositionally biased region" description="Low complexity" evidence="1">
    <location>
        <begin position="222"/>
        <end position="245"/>
    </location>
</feature>
<dbReference type="EMBL" id="PKPP01000254">
    <property type="protein sequence ID" value="PWA95276.1"/>
    <property type="molecule type" value="Genomic_DNA"/>
</dbReference>
<dbReference type="GO" id="GO:0048364">
    <property type="term" value="P:root development"/>
    <property type="evidence" value="ECO:0007669"/>
    <property type="project" value="TreeGrafter"/>
</dbReference>
<protein>
    <submittedName>
        <fullName evidence="4">Histidine kinase-like ATPase, C-terminal domain-containing protein</fullName>
    </submittedName>
</protein>
<gene>
    <name evidence="4" type="ORF">CTI12_AA051710</name>
</gene>
<keyword evidence="4" id="KW-0418">Kinase</keyword>
<dbReference type="GO" id="GO:0016301">
    <property type="term" value="F:kinase activity"/>
    <property type="evidence" value="ECO:0007669"/>
    <property type="project" value="UniProtKB-KW"/>
</dbReference>
<evidence type="ECO:0000259" key="3">
    <source>
        <dbReference type="Pfam" id="PF25794"/>
    </source>
</evidence>
<dbReference type="OrthoDB" id="1262810at2759"/>
<evidence type="ECO:0000313" key="4">
    <source>
        <dbReference type="EMBL" id="PWA95276.1"/>
    </source>
</evidence>
<keyword evidence="4" id="KW-0808">Transferase</keyword>
<reference evidence="4 5" key="1">
    <citation type="journal article" date="2018" name="Mol. Plant">
        <title>The genome of Artemisia annua provides insight into the evolution of Asteraceae family and artemisinin biosynthesis.</title>
        <authorList>
            <person name="Shen Q."/>
            <person name="Zhang L."/>
            <person name="Liao Z."/>
            <person name="Wang S."/>
            <person name="Yan T."/>
            <person name="Shi P."/>
            <person name="Liu M."/>
            <person name="Fu X."/>
            <person name="Pan Q."/>
            <person name="Wang Y."/>
            <person name="Lv Z."/>
            <person name="Lu X."/>
            <person name="Zhang F."/>
            <person name="Jiang W."/>
            <person name="Ma Y."/>
            <person name="Chen M."/>
            <person name="Hao X."/>
            <person name="Li L."/>
            <person name="Tang Y."/>
            <person name="Lv G."/>
            <person name="Zhou Y."/>
            <person name="Sun X."/>
            <person name="Brodelius P.E."/>
            <person name="Rose J.K.C."/>
            <person name="Tang K."/>
        </authorList>
    </citation>
    <scope>NUCLEOTIDE SEQUENCE [LARGE SCALE GENOMIC DNA]</scope>
    <source>
        <strain evidence="5">cv. Huhao1</strain>
        <tissue evidence="4">Leaf</tissue>
    </source>
</reference>
<evidence type="ECO:0000313" key="5">
    <source>
        <dbReference type="Proteomes" id="UP000245207"/>
    </source>
</evidence>